<proteinExistence type="predicted"/>
<dbReference type="EMBL" id="FNDX01000007">
    <property type="protein sequence ID" value="SDI67894.1"/>
    <property type="molecule type" value="Genomic_DNA"/>
</dbReference>
<dbReference type="AlphaFoldDB" id="A0A1G8MJ81"/>
<keyword evidence="2" id="KW-1185">Reference proteome</keyword>
<gene>
    <name evidence="1" type="ORF">SAMN05216192_107119</name>
</gene>
<evidence type="ECO:0000313" key="2">
    <source>
        <dbReference type="Proteomes" id="UP000199050"/>
    </source>
</evidence>
<dbReference type="Proteomes" id="UP000199050">
    <property type="component" value="Unassembled WGS sequence"/>
</dbReference>
<accession>A0A1G8MJ81</accession>
<reference evidence="2" key="1">
    <citation type="submission" date="2016-10" db="EMBL/GenBank/DDBJ databases">
        <authorList>
            <person name="Varghese N."/>
            <person name="Submissions S."/>
        </authorList>
    </citation>
    <scope>NUCLEOTIDE SEQUENCE [LARGE SCALE GENOMIC DNA]</scope>
    <source>
        <strain evidence="2">CGMCC 1.11012</strain>
    </source>
</reference>
<sequence length="34" mass="3819">MMVGLMVNQVLLQIEAFKAENTAVDIDIVEIEEL</sequence>
<evidence type="ECO:0000313" key="1">
    <source>
        <dbReference type="EMBL" id="SDI67894.1"/>
    </source>
</evidence>
<protein>
    <submittedName>
        <fullName evidence="1">Uncharacterized protein</fullName>
    </submittedName>
</protein>
<name>A0A1G8MJ81_9BACL</name>
<organism evidence="1 2">
    <name type="scientific">Paenibacillus typhae</name>
    <dbReference type="NCBI Taxonomy" id="1174501"/>
    <lineage>
        <taxon>Bacteria</taxon>
        <taxon>Bacillati</taxon>
        <taxon>Bacillota</taxon>
        <taxon>Bacilli</taxon>
        <taxon>Bacillales</taxon>
        <taxon>Paenibacillaceae</taxon>
        <taxon>Paenibacillus</taxon>
    </lineage>
</organism>